<dbReference type="EMBL" id="QSOE01000056">
    <property type="protein sequence ID" value="RGI86846.1"/>
    <property type="molecule type" value="Genomic_DNA"/>
</dbReference>
<evidence type="ECO:0000313" key="1">
    <source>
        <dbReference type="EMBL" id="RGI86846.1"/>
    </source>
</evidence>
<sequence length="284" mass="31552">MTKNILKNKIDFVAFISVRGANPNGDPNNENLPRTDDEMYGEMSSGCIHRKIRNRMQDMGHKIYVQSEERTDDGYICLSDRAKALFSEPNNIDKCREEACEKWLDVRAFGQVFALPKGNVSFGVRGPVTTHEAYSIDPVVIDTYGITKSVNALPPKNETSMSSDRMGSKSCVKYGLYVLKGAINVQMARKTGFTEDDAEIVKKALATLFVNDASAARPEGSMEVVKLYWFKHNNETGQYSSAQVHRSVTAHLKDGCINPKSIDDYEIVCNELPGLACEDVEGTC</sequence>
<dbReference type="Pfam" id="PF05107">
    <property type="entry name" value="Cas_Cas7"/>
    <property type="match status" value="1"/>
</dbReference>
<accession>A0A374NKP5</accession>
<dbReference type="Proteomes" id="UP000262524">
    <property type="component" value="Unassembled WGS sequence"/>
</dbReference>
<comment type="caution">
    <text evidence="1">The sequence shown here is derived from an EMBL/GenBank/DDBJ whole genome shotgun (WGS) entry which is preliminary data.</text>
</comment>
<name>A0A374NKP5_9FIRM</name>
<dbReference type="GO" id="GO:0043571">
    <property type="term" value="P:maintenance of CRISPR repeat elements"/>
    <property type="evidence" value="ECO:0007669"/>
    <property type="project" value="InterPro"/>
</dbReference>
<dbReference type="RefSeq" id="WP_117982719.1">
    <property type="nucleotide sequence ID" value="NZ_QSOE01000056.1"/>
</dbReference>
<gene>
    <name evidence="1" type="primary">cas7c</name>
    <name evidence="1" type="ORF">DXD91_09175</name>
</gene>
<dbReference type="AlphaFoldDB" id="A0A374NKP5"/>
<dbReference type="InterPro" id="IPR013418">
    <property type="entry name" value="CRISPR-assoc_prot_Cas7/Csd2"/>
</dbReference>
<organism evidence="1 2">
    <name type="scientific">Anaerobutyricum hallii</name>
    <dbReference type="NCBI Taxonomy" id="39488"/>
    <lineage>
        <taxon>Bacteria</taxon>
        <taxon>Bacillati</taxon>
        <taxon>Bacillota</taxon>
        <taxon>Clostridia</taxon>
        <taxon>Lachnospirales</taxon>
        <taxon>Lachnospiraceae</taxon>
        <taxon>Anaerobutyricum</taxon>
    </lineage>
</organism>
<dbReference type="NCBIfam" id="TIGR02589">
    <property type="entry name" value="cas_Csd2"/>
    <property type="match status" value="1"/>
</dbReference>
<evidence type="ECO:0000313" key="2">
    <source>
        <dbReference type="Proteomes" id="UP000262524"/>
    </source>
</evidence>
<dbReference type="NCBIfam" id="TIGR01595">
    <property type="entry name" value="cas_CT1132"/>
    <property type="match status" value="1"/>
</dbReference>
<reference evidence="1 2" key="1">
    <citation type="submission" date="2018-08" db="EMBL/GenBank/DDBJ databases">
        <title>A genome reference for cultivated species of the human gut microbiota.</title>
        <authorList>
            <person name="Zou Y."/>
            <person name="Xue W."/>
            <person name="Luo G."/>
        </authorList>
    </citation>
    <scope>NUCLEOTIDE SEQUENCE [LARGE SCALE GENOMIC DNA]</scope>
    <source>
        <strain evidence="1 2">TM10-1AC</strain>
    </source>
</reference>
<dbReference type="InterPro" id="IPR006482">
    <property type="entry name" value="Cas7_Csh2/Csh2"/>
</dbReference>
<protein>
    <submittedName>
        <fullName evidence="1">Type I-C CRISPR-associated protein Cas7/Csd2</fullName>
    </submittedName>
</protein>
<proteinExistence type="predicted"/>